<evidence type="ECO:0000256" key="2">
    <source>
        <dbReference type="ARBA" id="ARBA00022475"/>
    </source>
</evidence>
<keyword evidence="10" id="KW-0449">Lipoprotein</keyword>
<name>A0A1G9Z9R5_9PSEU</name>
<dbReference type="PANTHER" id="PTHR38686">
    <property type="entry name" value="APOLIPOPROTEIN N-ACYLTRANSFERASE"/>
    <property type="match status" value="1"/>
</dbReference>
<evidence type="ECO:0000256" key="8">
    <source>
        <dbReference type="HAMAP-Rule" id="MF_01148"/>
    </source>
</evidence>
<evidence type="ECO:0000256" key="5">
    <source>
        <dbReference type="ARBA" id="ARBA00022989"/>
    </source>
</evidence>
<organism evidence="10 11">
    <name type="scientific">Lentzea albidocapillata subsp. violacea</name>
    <dbReference type="NCBI Taxonomy" id="128104"/>
    <lineage>
        <taxon>Bacteria</taxon>
        <taxon>Bacillati</taxon>
        <taxon>Actinomycetota</taxon>
        <taxon>Actinomycetes</taxon>
        <taxon>Pseudonocardiales</taxon>
        <taxon>Pseudonocardiaceae</taxon>
        <taxon>Lentzea</taxon>
    </lineage>
</organism>
<keyword evidence="7 8" id="KW-0012">Acyltransferase</keyword>
<dbReference type="SUPFAM" id="SSF56317">
    <property type="entry name" value="Carbon-nitrogen hydrolase"/>
    <property type="match status" value="1"/>
</dbReference>
<dbReference type="GO" id="GO:0005886">
    <property type="term" value="C:plasma membrane"/>
    <property type="evidence" value="ECO:0007669"/>
    <property type="project" value="UniProtKB-SubCell"/>
</dbReference>
<comment type="function">
    <text evidence="8">Catalyzes the phospholipid dependent N-acylation of the N-terminal cysteine of apolipoprotein, the last step in lipoprotein maturation.</text>
</comment>
<comment type="subcellular location">
    <subcellularLocation>
        <location evidence="1 8">Cell membrane</location>
        <topology evidence="1 8">Multi-pass membrane protein</topology>
    </subcellularLocation>
</comment>
<dbReference type="InterPro" id="IPR004563">
    <property type="entry name" value="Apolipo_AcylTrfase"/>
</dbReference>
<dbReference type="CDD" id="cd07571">
    <property type="entry name" value="ALP_N-acyl_transferase"/>
    <property type="match status" value="1"/>
</dbReference>
<feature type="domain" description="CN hydrolase" evidence="9">
    <location>
        <begin position="210"/>
        <end position="465"/>
    </location>
</feature>
<evidence type="ECO:0000256" key="4">
    <source>
        <dbReference type="ARBA" id="ARBA00022692"/>
    </source>
</evidence>
<dbReference type="AlphaFoldDB" id="A0A1G9Z9R5"/>
<evidence type="ECO:0000256" key="3">
    <source>
        <dbReference type="ARBA" id="ARBA00022679"/>
    </source>
</evidence>
<comment type="similarity">
    <text evidence="8">Belongs to the CN hydrolase family. Apolipoprotein N-acyltransferase subfamily.</text>
</comment>
<feature type="transmembrane region" description="Helical" evidence="8">
    <location>
        <begin position="31"/>
        <end position="49"/>
    </location>
</feature>
<feature type="transmembrane region" description="Helical" evidence="8">
    <location>
        <begin position="182"/>
        <end position="202"/>
    </location>
</feature>
<dbReference type="GO" id="GO:0016410">
    <property type="term" value="F:N-acyltransferase activity"/>
    <property type="evidence" value="ECO:0007669"/>
    <property type="project" value="UniProtKB-UniRule"/>
</dbReference>
<feature type="transmembrane region" description="Helical" evidence="8">
    <location>
        <begin position="148"/>
        <end position="175"/>
    </location>
</feature>
<dbReference type="Pfam" id="PF20154">
    <property type="entry name" value="LNT_N"/>
    <property type="match status" value="1"/>
</dbReference>
<comment type="catalytic activity">
    <reaction evidence="8">
        <text>N-terminal S-1,2-diacyl-sn-glyceryl-L-cysteinyl-[lipoprotein] + a glycerophospholipid = N-acyl-S-1,2-diacyl-sn-glyceryl-L-cysteinyl-[lipoprotein] + a 2-acyl-sn-glycero-3-phospholipid + H(+)</text>
        <dbReference type="Rhea" id="RHEA:48228"/>
        <dbReference type="Rhea" id="RHEA-COMP:14681"/>
        <dbReference type="Rhea" id="RHEA-COMP:14684"/>
        <dbReference type="ChEBI" id="CHEBI:15378"/>
        <dbReference type="ChEBI" id="CHEBI:136912"/>
        <dbReference type="ChEBI" id="CHEBI:140656"/>
        <dbReference type="ChEBI" id="CHEBI:140657"/>
        <dbReference type="ChEBI" id="CHEBI:140660"/>
        <dbReference type="EC" id="2.3.1.269"/>
    </reaction>
</comment>
<dbReference type="UniPathway" id="UPA00666"/>
<reference evidence="11" key="1">
    <citation type="submission" date="2016-10" db="EMBL/GenBank/DDBJ databases">
        <authorList>
            <person name="Varghese N."/>
            <person name="Submissions S."/>
        </authorList>
    </citation>
    <scope>NUCLEOTIDE SEQUENCE [LARGE SCALE GENOMIC DNA]</scope>
    <source>
        <strain evidence="11">DSM 44796</strain>
    </source>
</reference>
<dbReference type="HAMAP" id="MF_01148">
    <property type="entry name" value="Lnt"/>
    <property type="match status" value="1"/>
</dbReference>
<evidence type="ECO:0000313" key="10">
    <source>
        <dbReference type="EMBL" id="SDN17561.1"/>
    </source>
</evidence>
<gene>
    <name evidence="8" type="primary">lnt</name>
    <name evidence="10" type="ORF">SAMN04488074_1386</name>
</gene>
<keyword evidence="6 8" id="KW-0472">Membrane</keyword>
<protein>
    <recommendedName>
        <fullName evidence="8">Apolipoprotein N-acyltransferase</fullName>
        <shortName evidence="8">ALP N-acyltransferase</shortName>
        <ecNumber evidence="8">2.3.1.269</ecNumber>
    </recommendedName>
</protein>
<evidence type="ECO:0000259" key="9">
    <source>
        <dbReference type="PROSITE" id="PS50263"/>
    </source>
</evidence>
<dbReference type="InterPro" id="IPR003010">
    <property type="entry name" value="C-N_Hydrolase"/>
</dbReference>
<evidence type="ECO:0000256" key="7">
    <source>
        <dbReference type="ARBA" id="ARBA00023315"/>
    </source>
</evidence>
<accession>A0A1G9Z9R5</accession>
<keyword evidence="2 8" id="KW-1003">Cell membrane</keyword>
<dbReference type="NCBIfam" id="TIGR00546">
    <property type="entry name" value="lnt"/>
    <property type="match status" value="1"/>
</dbReference>
<evidence type="ECO:0000256" key="1">
    <source>
        <dbReference type="ARBA" id="ARBA00004651"/>
    </source>
</evidence>
<evidence type="ECO:0000256" key="6">
    <source>
        <dbReference type="ARBA" id="ARBA00023136"/>
    </source>
</evidence>
<comment type="pathway">
    <text evidence="8">Protein modification; lipoprotein biosynthesis (N-acyl transfer).</text>
</comment>
<dbReference type="InterPro" id="IPR036526">
    <property type="entry name" value="C-N_Hydrolase_sf"/>
</dbReference>
<feature type="transmembrane region" description="Helical" evidence="8">
    <location>
        <begin position="107"/>
        <end position="128"/>
    </location>
</feature>
<dbReference type="EMBL" id="FNET01000038">
    <property type="protein sequence ID" value="SDN17561.1"/>
    <property type="molecule type" value="Genomic_DNA"/>
</dbReference>
<evidence type="ECO:0000313" key="11">
    <source>
        <dbReference type="Proteomes" id="UP000199682"/>
    </source>
</evidence>
<keyword evidence="3 8" id="KW-0808">Transferase</keyword>
<feature type="transmembrane region" description="Helical" evidence="8">
    <location>
        <begin position="80"/>
        <end position="100"/>
    </location>
</feature>
<dbReference type="PANTHER" id="PTHR38686:SF1">
    <property type="entry name" value="APOLIPOPROTEIN N-ACYLTRANSFERASE"/>
    <property type="match status" value="1"/>
</dbReference>
<feature type="transmembrane region" description="Helical" evidence="8">
    <location>
        <begin position="472"/>
        <end position="494"/>
    </location>
</feature>
<dbReference type="GO" id="GO:0042158">
    <property type="term" value="P:lipoprotein biosynthetic process"/>
    <property type="evidence" value="ECO:0007669"/>
    <property type="project" value="UniProtKB-UniRule"/>
</dbReference>
<keyword evidence="5 8" id="KW-1133">Transmembrane helix</keyword>
<feature type="transmembrane region" description="Helical" evidence="8">
    <location>
        <begin position="56"/>
        <end position="74"/>
    </location>
</feature>
<sequence length="508" mass="54237">MLTRTAVRRSWRSPALAAAGGGALTLAFPPAGLWPLAALGPALLVLAVVGRRPRTAFALGTLFGLAFFGPLLWWLSNLGLLPWIGLTVVQALFIGVHGVVIRALLGLRWWPVAVAASWVAIEALRGRFPLGGFPWGRLGFSQADAPSLQWASVGGVPLLSLLAALTGSALAWTLLSGARRRTALVVVLGTGLVWMGGGLLPAPSSSDRDLTIAVVQGNVPRGRTLAEQVRVRQVTQNHAEATLKLAEDVRAGRVPAPDLVVWPENSTDTDPRGNPVIAETIRSAVQAIDRPVLIGAIVRQDGRMFNVGQLWLPDRGAVAEYAKRQLVPFGEYVPGRSLFRWVQQLQYIPRDFSPGSGDGTLDAGGTRIGDVICYEVAYDGLVRSSVVAGAALLVVQTNNATYMLDGQRGETLQQLDMARVRAVEHNRPAVVASTTGISAVVRPDGSIAAMTEPWTQQVLVERVNLRTTTSVWLSPWLELFAVLLVVAGLGAAVAGRRLRRADEPAALR</sequence>
<dbReference type="InterPro" id="IPR045378">
    <property type="entry name" value="LNT_N"/>
</dbReference>
<keyword evidence="4 8" id="KW-0812">Transmembrane</keyword>
<dbReference type="EC" id="2.3.1.269" evidence="8"/>
<dbReference type="Gene3D" id="3.60.110.10">
    <property type="entry name" value="Carbon-nitrogen hydrolase"/>
    <property type="match status" value="1"/>
</dbReference>
<dbReference type="Pfam" id="PF00795">
    <property type="entry name" value="CN_hydrolase"/>
    <property type="match status" value="1"/>
</dbReference>
<dbReference type="PROSITE" id="PS50263">
    <property type="entry name" value="CN_HYDROLASE"/>
    <property type="match status" value="1"/>
</dbReference>
<proteinExistence type="inferred from homology"/>
<dbReference type="Proteomes" id="UP000199682">
    <property type="component" value="Unassembled WGS sequence"/>
</dbReference>